<gene>
    <name evidence="1" type="ORF">IGS68_34825</name>
</gene>
<dbReference type="RefSeq" id="WP_201083900.1">
    <property type="nucleotide sequence ID" value="NZ_CP067424.1"/>
</dbReference>
<keyword evidence="2" id="KW-1185">Reference proteome</keyword>
<accession>A0ABX7BI29</accession>
<organism evidence="1 2">
    <name type="scientific">Skermanella cutis</name>
    <dbReference type="NCBI Taxonomy" id="2775420"/>
    <lineage>
        <taxon>Bacteria</taxon>
        <taxon>Pseudomonadati</taxon>
        <taxon>Pseudomonadota</taxon>
        <taxon>Alphaproteobacteria</taxon>
        <taxon>Rhodospirillales</taxon>
        <taxon>Azospirillaceae</taxon>
        <taxon>Skermanella</taxon>
    </lineage>
</organism>
<dbReference type="EMBL" id="CP067424">
    <property type="protein sequence ID" value="QQP94019.1"/>
    <property type="molecule type" value="Genomic_DNA"/>
</dbReference>
<name>A0ABX7BI29_9PROT</name>
<reference evidence="1" key="1">
    <citation type="submission" date="2021-02" db="EMBL/GenBank/DDBJ databases">
        <title>Skermanella TT6 skin isolate.</title>
        <authorList>
            <person name="Lee K."/>
            <person name="Ganzorig M."/>
        </authorList>
    </citation>
    <scope>NUCLEOTIDE SEQUENCE</scope>
    <source>
        <strain evidence="1">TT6</strain>
    </source>
</reference>
<evidence type="ECO:0000313" key="2">
    <source>
        <dbReference type="Proteomes" id="UP000595197"/>
    </source>
</evidence>
<geneLocation type="plasmid" evidence="1 2">
    <name>pTT6-4</name>
</geneLocation>
<protein>
    <submittedName>
        <fullName evidence="1">Uncharacterized protein</fullName>
    </submittedName>
</protein>
<dbReference type="Proteomes" id="UP000595197">
    <property type="component" value="Plasmid pTT6-4"/>
</dbReference>
<keyword evidence="1" id="KW-0614">Plasmid</keyword>
<sequence length="68" mass="7955">MAQDRVCLLDHLDGLIYLADQAWQLPPGRSLYLVHTFQHLGQAYQDAALAQREERPTRLRISYNYILK</sequence>
<proteinExistence type="predicted"/>
<evidence type="ECO:0000313" key="1">
    <source>
        <dbReference type="EMBL" id="QQP94019.1"/>
    </source>
</evidence>